<dbReference type="EMBL" id="RXIC02000025">
    <property type="protein sequence ID" value="KAB1205583.1"/>
    <property type="molecule type" value="Genomic_DNA"/>
</dbReference>
<keyword evidence="1" id="KW-0106">Calcium</keyword>
<dbReference type="InterPro" id="IPR018247">
    <property type="entry name" value="EF_Hand_1_Ca_BS"/>
</dbReference>
<organism evidence="4 5">
    <name type="scientific">Morella rubra</name>
    <name type="common">Chinese bayberry</name>
    <dbReference type="NCBI Taxonomy" id="262757"/>
    <lineage>
        <taxon>Eukaryota</taxon>
        <taxon>Viridiplantae</taxon>
        <taxon>Streptophyta</taxon>
        <taxon>Embryophyta</taxon>
        <taxon>Tracheophyta</taxon>
        <taxon>Spermatophyta</taxon>
        <taxon>Magnoliopsida</taxon>
        <taxon>eudicotyledons</taxon>
        <taxon>Gunneridae</taxon>
        <taxon>Pentapetalae</taxon>
        <taxon>rosids</taxon>
        <taxon>fabids</taxon>
        <taxon>Fagales</taxon>
        <taxon>Myricaceae</taxon>
        <taxon>Morella</taxon>
    </lineage>
</organism>
<reference evidence="4 5" key="2">
    <citation type="journal article" date="2019" name="Plant Biotechnol. J.">
        <title>The red bayberry genome and genetic basis of sex determination.</title>
        <authorList>
            <person name="Jia H.M."/>
            <person name="Jia H.J."/>
            <person name="Cai Q.L."/>
            <person name="Wang Y."/>
            <person name="Zhao H.B."/>
            <person name="Yang W.F."/>
            <person name="Wang G.Y."/>
            <person name="Li Y.H."/>
            <person name="Zhan D.L."/>
            <person name="Shen Y.T."/>
            <person name="Niu Q.F."/>
            <person name="Chang L."/>
            <person name="Qiu J."/>
            <person name="Zhao L."/>
            <person name="Xie H.B."/>
            <person name="Fu W.Y."/>
            <person name="Jin J."/>
            <person name="Li X.W."/>
            <person name="Jiao Y."/>
            <person name="Zhou C.C."/>
            <person name="Tu T."/>
            <person name="Chai C.Y."/>
            <person name="Gao J.L."/>
            <person name="Fan L.J."/>
            <person name="van de Weg E."/>
            <person name="Wang J.Y."/>
            <person name="Gao Z.S."/>
        </authorList>
    </citation>
    <scope>NUCLEOTIDE SEQUENCE [LARGE SCALE GENOMIC DNA]</scope>
    <source>
        <tissue evidence="4">Leaves</tissue>
    </source>
</reference>
<evidence type="ECO:0000313" key="4">
    <source>
        <dbReference type="EMBL" id="KAB1205583.1"/>
    </source>
</evidence>
<dbReference type="Proteomes" id="UP000516437">
    <property type="component" value="Chromosome 7"/>
</dbReference>
<keyword evidence="5" id="KW-1185">Reference proteome</keyword>
<dbReference type="Pfam" id="PF13405">
    <property type="entry name" value="EF-hand_6"/>
    <property type="match status" value="1"/>
</dbReference>
<proteinExistence type="predicted"/>
<reference evidence="4" key="1">
    <citation type="submission" date="2018-07" db="EMBL/GenBank/DDBJ databases">
        <authorList>
            <person name="Gao Z.-S."/>
            <person name="Jia H.-M."/>
            <person name="Jia H.-J."/>
            <person name="Cai Q.-L."/>
            <person name="Wang Y."/>
            <person name="Zhao H.-B."/>
        </authorList>
    </citation>
    <scope>NUCLEOTIDE SEQUENCE</scope>
    <source>
        <tissue evidence="4">Leaves</tissue>
    </source>
</reference>
<dbReference type="GO" id="GO:0005509">
    <property type="term" value="F:calcium ion binding"/>
    <property type="evidence" value="ECO:0007669"/>
    <property type="project" value="InterPro"/>
</dbReference>
<sequence>MPQPYIIRQKNVASSCSKGMDHKTVPQLPYTEEQLRGMFKRFDTNRDGRLNRQELRNAFRSLGSAASGWQPFQAIGPADSNGDG</sequence>
<gene>
    <name evidence="3" type="ORF">CJ030_MR0G017071</name>
    <name evidence="4" type="ORF">CJ030_MR7G017755</name>
</gene>
<evidence type="ECO:0000256" key="1">
    <source>
        <dbReference type="ARBA" id="ARBA00022837"/>
    </source>
</evidence>
<dbReference type="InterPro" id="IPR011992">
    <property type="entry name" value="EF-hand-dom_pair"/>
</dbReference>
<accession>A0A6A1UYZ7</accession>
<dbReference type="PROSITE" id="PS00018">
    <property type="entry name" value="EF_HAND_1"/>
    <property type="match status" value="1"/>
</dbReference>
<evidence type="ECO:0000313" key="3">
    <source>
        <dbReference type="EMBL" id="KAB1199682.1"/>
    </source>
</evidence>
<comment type="caution">
    <text evidence="4">The sequence shown here is derived from an EMBL/GenBank/DDBJ whole genome shotgun (WGS) entry which is preliminary data.</text>
</comment>
<evidence type="ECO:0000259" key="2">
    <source>
        <dbReference type="PROSITE" id="PS50222"/>
    </source>
</evidence>
<dbReference type="InterPro" id="IPR002048">
    <property type="entry name" value="EF_hand_dom"/>
</dbReference>
<dbReference type="Gene3D" id="1.10.238.10">
    <property type="entry name" value="EF-hand"/>
    <property type="match status" value="1"/>
</dbReference>
<feature type="domain" description="EF-hand" evidence="2">
    <location>
        <begin position="30"/>
        <end position="65"/>
    </location>
</feature>
<protein>
    <submittedName>
        <fullName evidence="4">Putative calcium-binding protein CML10</fullName>
    </submittedName>
</protein>
<reference evidence="4" key="3">
    <citation type="submission" date="2019-09" db="EMBL/GenBank/DDBJ databases">
        <authorList>
            <person name="Gao Z."/>
        </authorList>
    </citation>
    <scope>NUCLEOTIDE SEQUENCE</scope>
    <source>
        <tissue evidence="4">Leaves</tissue>
    </source>
</reference>
<name>A0A6A1UYZ7_9ROSI</name>
<dbReference type="SMART" id="SM00054">
    <property type="entry name" value="EFh"/>
    <property type="match status" value="1"/>
</dbReference>
<dbReference type="AlphaFoldDB" id="A0A6A1UYZ7"/>
<dbReference type="PROSITE" id="PS50222">
    <property type="entry name" value="EF_HAND_2"/>
    <property type="match status" value="1"/>
</dbReference>
<evidence type="ECO:0000313" key="5">
    <source>
        <dbReference type="Proteomes" id="UP000516437"/>
    </source>
</evidence>
<dbReference type="OrthoDB" id="26525at2759"/>
<dbReference type="SUPFAM" id="SSF47473">
    <property type="entry name" value="EF-hand"/>
    <property type="match status" value="1"/>
</dbReference>
<dbReference type="EMBL" id="RXIC02000427">
    <property type="protein sequence ID" value="KAB1199682.1"/>
    <property type="molecule type" value="Genomic_DNA"/>
</dbReference>
<dbReference type="CDD" id="cd00051">
    <property type="entry name" value="EFh"/>
    <property type="match status" value="1"/>
</dbReference>